<dbReference type="Proteomes" id="UP001066276">
    <property type="component" value="Chromosome 1_2"/>
</dbReference>
<gene>
    <name evidence="1" type="ORF">NDU88_002089</name>
</gene>
<name>A0AAV7VYC5_PLEWA</name>
<comment type="caution">
    <text evidence="1">The sequence shown here is derived from an EMBL/GenBank/DDBJ whole genome shotgun (WGS) entry which is preliminary data.</text>
</comment>
<evidence type="ECO:0000313" key="1">
    <source>
        <dbReference type="EMBL" id="KAJ1206688.1"/>
    </source>
</evidence>
<sequence length="153" mass="16754">MKDAREPDFMLISFILATRNKALEQPAGRNTRFVHASAFPPRRPLTSRPSSLQIGRGVMRRLNIEDRLVLSLRPRVLAHVRQSPTHCLKKCSQKSVAGRKVRLSPERASDSGAVGAVGLLAHGLHVRRGGRGLRVARGLHLGSALCPEAGEPY</sequence>
<accession>A0AAV7VYC5</accession>
<evidence type="ECO:0000313" key="2">
    <source>
        <dbReference type="Proteomes" id="UP001066276"/>
    </source>
</evidence>
<keyword evidence="2" id="KW-1185">Reference proteome</keyword>
<dbReference type="EMBL" id="JANPWB010000002">
    <property type="protein sequence ID" value="KAJ1206688.1"/>
    <property type="molecule type" value="Genomic_DNA"/>
</dbReference>
<protein>
    <submittedName>
        <fullName evidence="1">Uncharacterized protein</fullName>
    </submittedName>
</protein>
<proteinExistence type="predicted"/>
<organism evidence="1 2">
    <name type="scientific">Pleurodeles waltl</name>
    <name type="common">Iberian ribbed newt</name>
    <dbReference type="NCBI Taxonomy" id="8319"/>
    <lineage>
        <taxon>Eukaryota</taxon>
        <taxon>Metazoa</taxon>
        <taxon>Chordata</taxon>
        <taxon>Craniata</taxon>
        <taxon>Vertebrata</taxon>
        <taxon>Euteleostomi</taxon>
        <taxon>Amphibia</taxon>
        <taxon>Batrachia</taxon>
        <taxon>Caudata</taxon>
        <taxon>Salamandroidea</taxon>
        <taxon>Salamandridae</taxon>
        <taxon>Pleurodelinae</taxon>
        <taxon>Pleurodeles</taxon>
    </lineage>
</organism>
<dbReference type="AlphaFoldDB" id="A0AAV7VYC5"/>
<reference evidence="1" key="1">
    <citation type="journal article" date="2022" name="bioRxiv">
        <title>Sequencing and chromosome-scale assembly of the giantPleurodeles waltlgenome.</title>
        <authorList>
            <person name="Brown T."/>
            <person name="Elewa A."/>
            <person name="Iarovenko S."/>
            <person name="Subramanian E."/>
            <person name="Araus A.J."/>
            <person name="Petzold A."/>
            <person name="Susuki M."/>
            <person name="Suzuki K.-i.T."/>
            <person name="Hayashi T."/>
            <person name="Toyoda A."/>
            <person name="Oliveira C."/>
            <person name="Osipova E."/>
            <person name="Leigh N.D."/>
            <person name="Simon A."/>
            <person name="Yun M.H."/>
        </authorList>
    </citation>
    <scope>NUCLEOTIDE SEQUENCE</scope>
    <source>
        <strain evidence="1">20211129_DDA</strain>
        <tissue evidence="1">Liver</tissue>
    </source>
</reference>